<dbReference type="AlphaFoldDB" id="A0A1H6BSM3"/>
<dbReference type="OrthoDB" id="795217at2"/>
<evidence type="ECO:0000256" key="1">
    <source>
        <dbReference type="SAM" id="Coils"/>
    </source>
</evidence>
<keyword evidence="2" id="KW-0378">Hydrolase</keyword>
<accession>A0A1H6BSM3</accession>
<feature type="coiled-coil region" evidence="1">
    <location>
        <begin position="50"/>
        <end position="77"/>
    </location>
</feature>
<evidence type="ECO:0000313" key="3">
    <source>
        <dbReference type="Proteomes" id="UP000236731"/>
    </source>
</evidence>
<proteinExistence type="predicted"/>
<dbReference type="GO" id="GO:0004519">
    <property type="term" value="F:endonuclease activity"/>
    <property type="evidence" value="ECO:0007669"/>
    <property type="project" value="UniProtKB-KW"/>
</dbReference>
<dbReference type="RefSeq" id="WP_103907382.1">
    <property type="nucleotide sequence ID" value="NZ_CP049246.1"/>
</dbReference>
<reference evidence="3" key="1">
    <citation type="submission" date="2016-10" db="EMBL/GenBank/DDBJ databases">
        <authorList>
            <person name="Varghese N."/>
            <person name="Submissions S."/>
        </authorList>
    </citation>
    <scope>NUCLEOTIDE SEQUENCE [LARGE SCALE GENOMIC DNA]</scope>
    <source>
        <strain evidence="3">DSM 22361</strain>
    </source>
</reference>
<name>A0A1H6BSM3_9SPHI</name>
<organism evidence="2 3">
    <name type="scientific">Sphingobacterium lactis</name>
    <dbReference type="NCBI Taxonomy" id="797291"/>
    <lineage>
        <taxon>Bacteria</taxon>
        <taxon>Pseudomonadati</taxon>
        <taxon>Bacteroidota</taxon>
        <taxon>Sphingobacteriia</taxon>
        <taxon>Sphingobacteriales</taxon>
        <taxon>Sphingobacteriaceae</taxon>
        <taxon>Sphingobacterium</taxon>
    </lineage>
</organism>
<evidence type="ECO:0000313" key="2">
    <source>
        <dbReference type="EMBL" id="SEG63632.1"/>
    </source>
</evidence>
<keyword evidence="1" id="KW-0175">Coiled coil</keyword>
<dbReference type="Proteomes" id="UP000236731">
    <property type="component" value="Unassembled WGS sequence"/>
</dbReference>
<sequence>MNKYYTYIATDANRRYLQAGLTTNLNGTQQEISQGNPALFPFAVLNRMVLVEAFDNMQAAEKRLSELNGMCRLVKERLIRKQNPNWLSLNPTLPRTAGHKKTVVYA</sequence>
<dbReference type="EMBL" id="FNUT01000011">
    <property type="protein sequence ID" value="SEG63632.1"/>
    <property type="molecule type" value="Genomic_DNA"/>
</dbReference>
<keyword evidence="3" id="KW-1185">Reference proteome</keyword>
<protein>
    <submittedName>
        <fullName evidence="2">Predicted endonuclease, GIY-YIG superfamily</fullName>
    </submittedName>
</protein>
<gene>
    <name evidence="2" type="ORF">SAMN05421877_111107</name>
</gene>
<keyword evidence="2" id="KW-0540">Nuclease</keyword>
<keyword evidence="2" id="KW-0255">Endonuclease</keyword>